<comment type="caution">
    <text evidence="2">The sequence shown here is derived from an EMBL/GenBank/DDBJ whole genome shotgun (WGS) entry which is preliminary data.</text>
</comment>
<dbReference type="SUPFAM" id="SSF54427">
    <property type="entry name" value="NTF2-like"/>
    <property type="match status" value="1"/>
</dbReference>
<reference evidence="3" key="1">
    <citation type="journal article" date="2021" name="ISME J.">
        <title>Evolutionary origin and ecological implication of a unique nif island in free-living Bradyrhizobium lineages.</title>
        <authorList>
            <person name="Tao J."/>
        </authorList>
    </citation>
    <scope>NUCLEOTIDE SEQUENCE [LARGE SCALE GENOMIC DNA]</scope>
    <source>
        <strain evidence="3">SZCCT0434</strain>
    </source>
</reference>
<organism evidence="2 3">
    <name type="scientific">Bradyrhizobium jicamae</name>
    <dbReference type="NCBI Taxonomy" id="280332"/>
    <lineage>
        <taxon>Bacteria</taxon>
        <taxon>Pseudomonadati</taxon>
        <taxon>Pseudomonadota</taxon>
        <taxon>Alphaproteobacteria</taxon>
        <taxon>Hyphomicrobiales</taxon>
        <taxon>Nitrobacteraceae</taxon>
        <taxon>Bradyrhizobium</taxon>
    </lineage>
</organism>
<accession>A0ABS5FT93</accession>
<evidence type="ECO:0000313" key="2">
    <source>
        <dbReference type="EMBL" id="MBR0799994.1"/>
    </source>
</evidence>
<protein>
    <submittedName>
        <fullName evidence="2">DUF4440 domain-containing protein</fullName>
    </submittedName>
</protein>
<dbReference type="Proteomes" id="UP001315278">
    <property type="component" value="Unassembled WGS sequence"/>
</dbReference>
<feature type="domain" description="DUF4440" evidence="1">
    <location>
        <begin position="35"/>
        <end position="136"/>
    </location>
</feature>
<keyword evidence="3" id="KW-1185">Reference proteome</keyword>
<dbReference type="InterPro" id="IPR027843">
    <property type="entry name" value="DUF4440"/>
</dbReference>
<dbReference type="RefSeq" id="WP_212494585.1">
    <property type="nucleotide sequence ID" value="NZ_JAFCJH010000046.1"/>
</dbReference>
<dbReference type="Pfam" id="PF14534">
    <property type="entry name" value="DUF4440"/>
    <property type="match status" value="1"/>
</dbReference>
<proteinExistence type="predicted"/>
<name>A0ABS5FT93_9BRAD</name>
<sequence>MRIIAASQFNQHQQETLMSESFPLPTEPEGLIPSLLKRFNSGKIEEMMALYAPEAVFVANDGRTITDRAEFTAILEHDIKLRLPLKANVRHVFVGGDTAQIVLDWSIDGTGPDGKIVHMHGTASDIIRRGADGYWRYIIDNNQGTAVRHPT</sequence>
<dbReference type="EMBL" id="JAFCJH010000046">
    <property type="protein sequence ID" value="MBR0799994.1"/>
    <property type="molecule type" value="Genomic_DNA"/>
</dbReference>
<dbReference type="InterPro" id="IPR032710">
    <property type="entry name" value="NTF2-like_dom_sf"/>
</dbReference>
<evidence type="ECO:0000259" key="1">
    <source>
        <dbReference type="Pfam" id="PF14534"/>
    </source>
</evidence>
<evidence type="ECO:0000313" key="3">
    <source>
        <dbReference type="Proteomes" id="UP001315278"/>
    </source>
</evidence>
<dbReference type="Gene3D" id="3.10.450.50">
    <property type="match status" value="1"/>
</dbReference>
<gene>
    <name evidence="2" type="ORF">JQ615_31970</name>
</gene>